<dbReference type="Proteomes" id="UP001174936">
    <property type="component" value="Unassembled WGS sequence"/>
</dbReference>
<organism evidence="1 2">
    <name type="scientific">Cercophora newfieldiana</name>
    <dbReference type="NCBI Taxonomy" id="92897"/>
    <lineage>
        <taxon>Eukaryota</taxon>
        <taxon>Fungi</taxon>
        <taxon>Dikarya</taxon>
        <taxon>Ascomycota</taxon>
        <taxon>Pezizomycotina</taxon>
        <taxon>Sordariomycetes</taxon>
        <taxon>Sordariomycetidae</taxon>
        <taxon>Sordariales</taxon>
        <taxon>Lasiosphaeriaceae</taxon>
        <taxon>Cercophora</taxon>
    </lineage>
</organism>
<reference evidence="1" key="1">
    <citation type="submission" date="2023-06" db="EMBL/GenBank/DDBJ databases">
        <title>Genome-scale phylogeny and comparative genomics of the fungal order Sordariales.</title>
        <authorList>
            <consortium name="Lawrence Berkeley National Laboratory"/>
            <person name="Hensen N."/>
            <person name="Bonometti L."/>
            <person name="Westerberg I."/>
            <person name="Brannstrom I.O."/>
            <person name="Guillou S."/>
            <person name="Cros-Aarteil S."/>
            <person name="Calhoun S."/>
            <person name="Haridas S."/>
            <person name="Kuo A."/>
            <person name="Mondo S."/>
            <person name="Pangilinan J."/>
            <person name="Riley R."/>
            <person name="Labutti K."/>
            <person name="Andreopoulos B."/>
            <person name="Lipzen A."/>
            <person name="Chen C."/>
            <person name="Yanf M."/>
            <person name="Daum C."/>
            <person name="Ng V."/>
            <person name="Clum A."/>
            <person name="Steindorff A."/>
            <person name="Ohm R."/>
            <person name="Martin F."/>
            <person name="Silar P."/>
            <person name="Natvig D."/>
            <person name="Lalanne C."/>
            <person name="Gautier V."/>
            <person name="Ament-Velasquez S.L."/>
            <person name="Kruys A."/>
            <person name="Hutchinson M.I."/>
            <person name="Powell A.J."/>
            <person name="Barry K."/>
            <person name="Miller A.N."/>
            <person name="Grigoriev I.V."/>
            <person name="Debuchy R."/>
            <person name="Gladieux P."/>
            <person name="Thoren M.H."/>
            <person name="Johannesson H."/>
        </authorList>
    </citation>
    <scope>NUCLEOTIDE SEQUENCE</scope>
    <source>
        <strain evidence="1">SMH2532-1</strain>
    </source>
</reference>
<name>A0AA39Y695_9PEZI</name>
<sequence>MGERTGSRVLQWVWPYVTVMIRIGGCMPALRQYEDISEVDSLSAGLRLAIGADGVRAETVKVKLSKSV</sequence>
<evidence type="ECO:0000313" key="2">
    <source>
        <dbReference type="Proteomes" id="UP001174936"/>
    </source>
</evidence>
<keyword evidence="2" id="KW-1185">Reference proteome</keyword>
<gene>
    <name evidence="1" type="ORF">B0T16DRAFT_413568</name>
</gene>
<accession>A0AA39Y695</accession>
<proteinExistence type="predicted"/>
<protein>
    <submittedName>
        <fullName evidence="1">Uncharacterized protein</fullName>
    </submittedName>
</protein>
<dbReference type="EMBL" id="JAULSV010000004">
    <property type="protein sequence ID" value="KAK0646494.1"/>
    <property type="molecule type" value="Genomic_DNA"/>
</dbReference>
<comment type="caution">
    <text evidence="1">The sequence shown here is derived from an EMBL/GenBank/DDBJ whole genome shotgun (WGS) entry which is preliminary data.</text>
</comment>
<dbReference type="AlphaFoldDB" id="A0AA39Y695"/>
<evidence type="ECO:0000313" key="1">
    <source>
        <dbReference type="EMBL" id="KAK0646494.1"/>
    </source>
</evidence>